<dbReference type="SUPFAM" id="SSF48403">
    <property type="entry name" value="Ankyrin repeat"/>
    <property type="match status" value="1"/>
</dbReference>
<dbReference type="PANTHER" id="PTHR46680:SF3">
    <property type="entry name" value="NF-KAPPA-B INHIBITOR CACTUS"/>
    <property type="match status" value="1"/>
</dbReference>
<dbReference type="InterPro" id="IPR036770">
    <property type="entry name" value="Ankyrin_rpt-contain_sf"/>
</dbReference>
<keyword evidence="1" id="KW-0677">Repeat</keyword>
<dbReference type="Pfam" id="PF12796">
    <property type="entry name" value="Ank_2"/>
    <property type="match status" value="1"/>
</dbReference>
<dbReference type="Pfam" id="PF13606">
    <property type="entry name" value="Ank_3"/>
    <property type="match status" value="1"/>
</dbReference>
<dbReference type="GO" id="GO:0071356">
    <property type="term" value="P:cellular response to tumor necrosis factor"/>
    <property type="evidence" value="ECO:0007669"/>
    <property type="project" value="TreeGrafter"/>
</dbReference>
<evidence type="ECO:0000313" key="4">
    <source>
        <dbReference type="EMBL" id="KAH3858134.1"/>
    </source>
</evidence>
<feature type="repeat" description="ANK" evidence="3">
    <location>
        <begin position="142"/>
        <end position="174"/>
    </location>
</feature>
<dbReference type="PANTHER" id="PTHR46680">
    <property type="entry name" value="NF-KAPPA-B INHIBITOR ALPHA"/>
    <property type="match status" value="1"/>
</dbReference>
<keyword evidence="5" id="KW-1185">Reference proteome</keyword>
<evidence type="ECO:0000256" key="2">
    <source>
        <dbReference type="ARBA" id="ARBA00023043"/>
    </source>
</evidence>
<dbReference type="PRINTS" id="PR01415">
    <property type="entry name" value="ANKYRIN"/>
</dbReference>
<reference evidence="4" key="1">
    <citation type="journal article" date="2019" name="bioRxiv">
        <title>The Genome of the Zebra Mussel, Dreissena polymorpha: A Resource for Invasive Species Research.</title>
        <authorList>
            <person name="McCartney M.A."/>
            <person name="Auch B."/>
            <person name="Kono T."/>
            <person name="Mallez S."/>
            <person name="Zhang Y."/>
            <person name="Obille A."/>
            <person name="Becker A."/>
            <person name="Abrahante J.E."/>
            <person name="Garbe J."/>
            <person name="Badalamenti J.P."/>
            <person name="Herman A."/>
            <person name="Mangelson H."/>
            <person name="Liachko I."/>
            <person name="Sullivan S."/>
            <person name="Sone E.D."/>
            <person name="Koren S."/>
            <person name="Silverstein K.A.T."/>
            <person name="Beckman K.B."/>
            <person name="Gohl D.M."/>
        </authorList>
    </citation>
    <scope>NUCLEOTIDE SEQUENCE</scope>
    <source>
        <strain evidence="4">Duluth1</strain>
        <tissue evidence="4">Whole animal</tissue>
    </source>
</reference>
<comment type="caution">
    <text evidence="4">The sequence shown here is derived from an EMBL/GenBank/DDBJ whole genome shotgun (WGS) entry which is preliminary data.</text>
</comment>
<dbReference type="PROSITE" id="PS50297">
    <property type="entry name" value="ANK_REP_REGION"/>
    <property type="match status" value="2"/>
</dbReference>
<evidence type="ECO:0000313" key="5">
    <source>
        <dbReference type="Proteomes" id="UP000828390"/>
    </source>
</evidence>
<sequence length="247" mass="27122">MALDCDSIHSAGFDRRIVLDDAFFNEAFGLQDDDGDGILHIAIIQKDTECVLNMIEQFPIANIIDMQNKLYQTPLHLAVATNQPGIVKSLVGACANVGSCDKNGDTPLHVACKYGYMECVKEFLHPRSSLAERKNMSARNFEGLTCLHIASTNNHVTIVETLLEAGVDINLTEGKTGRTILHNACISGNVIMVRLLIRNKDCNFDALAYDSLTPFDLACVRNHDEISMILAAIGAQHGTDVIESRYK</sequence>
<feature type="repeat" description="ANK" evidence="3">
    <location>
        <begin position="70"/>
        <end position="102"/>
    </location>
</feature>
<dbReference type="InterPro" id="IPR002110">
    <property type="entry name" value="Ankyrin_rpt"/>
</dbReference>
<dbReference type="AlphaFoldDB" id="A0A9D4R7Q4"/>
<organism evidence="4 5">
    <name type="scientific">Dreissena polymorpha</name>
    <name type="common">Zebra mussel</name>
    <name type="synonym">Mytilus polymorpha</name>
    <dbReference type="NCBI Taxonomy" id="45954"/>
    <lineage>
        <taxon>Eukaryota</taxon>
        <taxon>Metazoa</taxon>
        <taxon>Spiralia</taxon>
        <taxon>Lophotrochozoa</taxon>
        <taxon>Mollusca</taxon>
        <taxon>Bivalvia</taxon>
        <taxon>Autobranchia</taxon>
        <taxon>Heteroconchia</taxon>
        <taxon>Euheterodonta</taxon>
        <taxon>Imparidentia</taxon>
        <taxon>Neoheterodontei</taxon>
        <taxon>Myida</taxon>
        <taxon>Dreissenoidea</taxon>
        <taxon>Dreissenidae</taxon>
        <taxon>Dreissena</taxon>
    </lineage>
</organism>
<accession>A0A9D4R7Q4</accession>
<dbReference type="InterPro" id="IPR051070">
    <property type="entry name" value="NF-kappa-B_inhibitor"/>
</dbReference>
<evidence type="ECO:0000256" key="3">
    <source>
        <dbReference type="PROSITE-ProRule" id="PRU00023"/>
    </source>
</evidence>
<dbReference type="Gene3D" id="1.25.40.20">
    <property type="entry name" value="Ankyrin repeat-containing domain"/>
    <property type="match status" value="1"/>
</dbReference>
<dbReference type="Proteomes" id="UP000828390">
    <property type="component" value="Unassembled WGS sequence"/>
</dbReference>
<protein>
    <submittedName>
        <fullName evidence="4">Uncharacterized protein</fullName>
    </submittedName>
</protein>
<name>A0A9D4R7Q4_DREPO</name>
<keyword evidence="2 3" id="KW-0040">ANK repeat</keyword>
<evidence type="ECO:0000256" key="1">
    <source>
        <dbReference type="ARBA" id="ARBA00022737"/>
    </source>
</evidence>
<dbReference type="GO" id="GO:0005829">
    <property type="term" value="C:cytosol"/>
    <property type="evidence" value="ECO:0007669"/>
    <property type="project" value="TreeGrafter"/>
</dbReference>
<feature type="repeat" description="ANK" evidence="3">
    <location>
        <begin position="103"/>
        <end position="135"/>
    </location>
</feature>
<dbReference type="SMART" id="SM00248">
    <property type="entry name" value="ANK"/>
    <property type="match status" value="6"/>
</dbReference>
<gene>
    <name evidence="4" type="ORF">DPMN_100754</name>
</gene>
<reference evidence="4" key="2">
    <citation type="submission" date="2020-11" db="EMBL/GenBank/DDBJ databases">
        <authorList>
            <person name="McCartney M.A."/>
            <person name="Auch B."/>
            <person name="Kono T."/>
            <person name="Mallez S."/>
            <person name="Becker A."/>
            <person name="Gohl D.M."/>
            <person name="Silverstein K.A.T."/>
            <person name="Koren S."/>
            <person name="Bechman K.B."/>
            <person name="Herman A."/>
            <person name="Abrahante J.E."/>
            <person name="Garbe J."/>
        </authorList>
    </citation>
    <scope>NUCLEOTIDE SEQUENCE</scope>
    <source>
        <strain evidence="4">Duluth1</strain>
        <tissue evidence="4">Whole animal</tissue>
    </source>
</reference>
<dbReference type="PROSITE" id="PS50088">
    <property type="entry name" value="ANK_REPEAT"/>
    <property type="match status" value="3"/>
</dbReference>
<dbReference type="GO" id="GO:0051059">
    <property type="term" value="F:NF-kappaB binding"/>
    <property type="evidence" value="ECO:0007669"/>
    <property type="project" value="TreeGrafter"/>
</dbReference>
<proteinExistence type="predicted"/>
<dbReference type="EMBL" id="JAIWYP010000003">
    <property type="protein sequence ID" value="KAH3858134.1"/>
    <property type="molecule type" value="Genomic_DNA"/>
</dbReference>